<comment type="caution">
    <text evidence="3">The sequence shown here is derived from an EMBL/GenBank/DDBJ whole genome shotgun (WGS) entry which is preliminary data.</text>
</comment>
<dbReference type="Pfam" id="PF13424">
    <property type="entry name" value="TPR_12"/>
    <property type="match status" value="1"/>
</dbReference>
<dbReference type="PANTHER" id="PTHR45641:SF1">
    <property type="entry name" value="AAA+ ATPASE DOMAIN-CONTAINING PROTEIN"/>
    <property type="match status" value="1"/>
</dbReference>
<keyword evidence="1" id="KW-0677">Repeat</keyword>
<keyword evidence="2" id="KW-0802">TPR repeat</keyword>
<keyword evidence="4" id="KW-1185">Reference proteome</keyword>
<reference evidence="3" key="1">
    <citation type="submission" date="2020-04" db="EMBL/GenBank/DDBJ databases">
        <authorList>
            <person name="Alioto T."/>
            <person name="Alioto T."/>
            <person name="Gomez Garrido J."/>
        </authorList>
    </citation>
    <scope>NUCLEOTIDE SEQUENCE</scope>
    <source>
        <strain evidence="3">A484AB</strain>
    </source>
</reference>
<evidence type="ECO:0000256" key="2">
    <source>
        <dbReference type="ARBA" id="ARBA00022803"/>
    </source>
</evidence>
<sequence length="85" mass="9749">MKDYKSALESHQHALQIRLKLFGEDHSDTAANYDNIGDTQHEMKDYKSALESKQKALQIRLKLFEEGHSDTATVEVMTAFQLHNT</sequence>
<dbReference type="InterPro" id="IPR011990">
    <property type="entry name" value="TPR-like_helical_dom_sf"/>
</dbReference>
<dbReference type="Proteomes" id="UP001152795">
    <property type="component" value="Unassembled WGS sequence"/>
</dbReference>
<dbReference type="AlphaFoldDB" id="A0A7D9JMR1"/>
<evidence type="ECO:0000313" key="4">
    <source>
        <dbReference type="Proteomes" id="UP001152795"/>
    </source>
</evidence>
<organism evidence="3 4">
    <name type="scientific">Paramuricea clavata</name>
    <name type="common">Red gorgonian</name>
    <name type="synonym">Violescent sea-whip</name>
    <dbReference type="NCBI Taxonomy" id="317549"/>
    <lineage>
        <taxon>Eukaryota</taxon>
        <taxon>Metazoa</taxon>
        <taxon>Cnidaria</taxon>
        <taxon>Anthozoa</taxon>
        <taxon>Octocorallia</taxon>
        <taxon>Malacalcyonacea</taxon>
        <taxon>Plexauridae</taxon>
        <taxon>Paramuricea</taxon>
    </lineage>
</organism>
<gene>
    <name evidence="3" type="ORF">PACLA_8A018633</name>
</gene>
<evidence type="ECO:0000313" key="3">
    <source>
        <dbReference type="EMBL" id="CAB4031894.1"/>
    </source>
</evidence>
<dbReference type="OrthoDB" id="5587616at2759"/>
<dbReference type="PANTHER" id="PTHR45641">
    <property type="entry name" value="TETRATRICOPEPTIDE REPEAT PROTEIN (AFU_ORTHOLOGUE AFUA_6G03870)"/>
    <property type="match status" value="1"/>
</dbReference>
<proteinExistence type="predicted"/>
<protein>
    <submittedName>
        <fullName evidence="3">Kinesin light chain-like</fullName>
    </submittedName>
</protein>
<name>A0A7D9JMR1_PARCT</name>
<dbReference type="SUPFAM" id="SSF48452">
    <property type="entry name" value="TPR-like"/>
    <property type="match status" value="1"/>
</dbReference>
<accession>A0A7D9JMR1</accession>
<evidence type="ECO:0000256" key="1">
    <source>
        <dbReference type="ARBA" id="ARBA00022737"/>
    </source>
</evidence>
<dbReference type="EMBL" id="CACRXK020017965">
    <property type="protein sequence ID" value="CAB4031894.1"/>
    <property type="molecule type" value="Genomic_DNA"/>
</dbReference>
<dbReference type="Gene3D" id="1.25.40.10">
    <property type="entry name" value="Tetratricopeptide repeat domain"/>
    <property type="match status" value="1"/>
</dbReference>